<protein>
    <submittedName>
        <fullName evidence="2">Uncharacterized protein</fullName>
    </submittedName>
</protein>
<proteinExistence type="predicted"/>
<comment type="caution">
    <text evidence="2">The sequence shown here is derived from an EMBL/GenBank/DDBJ whole genome shotgun (WGS) entry which is preliminary data.</text>
</comment>
<name>A0A0A2C2X7_PROMR</name>
<evidence type="ECO:0000256" key="1">
    <source>
        <dbReference type="SAM" id="Phobius"/>
    </source>
</evidence>
<evidence type="ECO:0000313" key="3">
    <source>
        <dbReference type="Proteomes" id="UP000030392"/>
    </source>
</evidence>
<keyword evidence="1" id="KW-1133">Transmembrane helix</keyword>
<evidence type="ECO:0000313" key="2">
    <source>
        <dbReference type="EMBL" id="KGG19877.1"/>
    </source>
</evidence>
<dbReference type="Proteomes" id="UP000030392">
    <property type="component" value="Unassembled WGS sequence"/>
</dbReference>
<sequence length="48" mass="5027">MIIATTEKASQVIGGVEILSPMGLTILTIGILFTVGVPLTMILRGKND</sequence>
<organism evidence="2 3">
    <name type="scientific">Prochlorococcus marinus str. PAC1</name>
    <dbReference type="NCBI Taxonomy" id="59924"/>
    <lineage>
        <taxon>Bacteria</taxon>
        <taxon>Bacillati</taxon>
        <taxon>Cyanobacteriota</taxon>
        <taxon>Cyanophyceae</taxon>
        <taxon>Synechococcales</taxon>
        <taxon>Prochlorococcaceae</taxon>
        <taxon>Prochlorococcus</taxon>
    </lineage>
</organism>
<dbReference type="RefSeq" id="WP_193743191.1">
    <property type="nucleotide sequence ID" value="NZ_CP138967.1"/>
</dbReference>
<dbReference type="AlphaFoldDB" id="A0A0A2C2X7"/>
<keyword evidence="1" id="KW-0812">Transmembrane</keyword>
<gene>
    <name evidence="2" type="ORF">EV03_2267</name>
</gene>
<accession>A0A0A2C2X7</accession>
<dbReference type="EMBL" id="JNAX01000015">
    <property type="protein sequence ID" value="KGG19877.1"/>
    <property type="molecule type" value="Genomic_DNA"/>
</dbReference>
<keyword evidence="1" id="KW-0472">Membrane</keyword>
<reference evidence="3" key="1">
    <citation type="journal article" date="2014" name="Sci. Data">
        <title>Genomes of diverse isolates of the marine cyanobacterium Prochlorococcus.</title>
        <authorList>
            <person name="Biller S."/>
            <person name="Berube P."/>
            <person name="Thompson J."/>
            <person name="Kelly L."/>
            <person name="Roggensack S."/>
            <person name="Awad L."/>
            <person name="Roache-Johnson K."/>
            <person name="Ding H."/>
            <person name="Giovannoni S.J."/>
            <person name="Moore L.R."/>
            <person name="Chisholm S.W."/>
        </authorList>
    </citation>
    <scope>NUCLEOTIDE SEQUENCE [LARGE SCALE GENOMIC DNA]</scope>
    <source>
        <strain evidence="3">PAC1</strain>
    </source>
</reference>
<feature type="transmembrane region" description="Helical" evidence="1">
    <location>
        <begin position="22"/>
        <end position="43"/>
    </location>
</feature>